<dbReference type="AlphaFoldDB" id="A0A2G8SEF3"/>
<feature type="compositionally biased region" description="Low complexity" evidence="1">
    <location>
        <begin position="241"/>
        <end position="298"/>
    </location>
</feature>
<reference evidence="4 5" key="1">
    <citation type="journal article" date="2015" name="Sci. Rep.">
        <title>Chromosome-level genome map provides insights into diverse defense mechanisms in the medicinal fungus Ganoderma sinense.</title>
        <authorList>
            <person name="Zhu Y."/>
            <person name="Xu J."/>
            <person name="Sun C."/>
            <person name="Zhou S."/>
            <person name="Xu H."/>
            <person name="Nelson D.R."/>
            <person name="Qian J."/>
            <person name="Song J."/>
            <person name="Luo H."/>
            <person name="Xiang L."/>
            <person name="Li Y."/>
            <person name="Xu Z."/>
            <person name="Ji A."/>
            <person name="Wang L."/>
            <person name="Lu S."/>
            <person name="Hayward A."/>
            <person name="Sun W."/>
            <person name="Li X."/>
            <person name="Schwartz D.C."/>
            <person name="Wang Y."/>
            <person name="Chen S."/>
        </authorList>
    </citation>
    <scope>NUCLEOTIDE SEQUENCE [LARGE SCALE GENOMIC DNA]</scope>
    <source>
        <strain evidence="4 5">ZZ0214-1</strain>
    </source>
</reference>
<proteinExistence type="predicted"/>
<feature type="region of interest" description="Disordered" evidence="1">
    <location>
        <begin position="155"/>
        <end position="298"/>
    </location>
</feature>
<keyword evidence="3" id="KW-0732">Signal</keyword>
<sequence length="400" mass="40991">MLFRSFPAYSHVLALILSSLLLLSLPDAASGTQNVTIRFDSSQVSFTTGWRVAEFTGSGSFDKFAFANNPGEEVIVQLPQNVTALSYRGFKIRGGAQYFVCLDCSDTVSSALLSVDAHDDTDNGTQPPDTLFALSVDPTQTHVLRVINLEDDRFNDTSQITGGNPTTTVPVSPTDGRTASTVPSSVGSSSPSVSASQSLTSGPATVGSNVAQGQTASVSNNESSVSQTQTASNASPTSTESQTQTGSNVTGSTTSSGGSQSTTPTTASPNSGSGSSSTASSGSEQTSGSSSTNSPSNGGISKTVIIVVAVIASVFVLALLAAITWLLIRNQPAPRGDVEGSAGQMREAAPTAIMVSNPLPLSPMRPEIPNPFVDPLDDLSPPPRPAPLFGPTFQVTGQHG</sequence>
<evidence type="ECO:0000313" key="4">
    <source>
        <dbReference type="EMBL" id="PIL32133.1"/>
    </source>
</evidence>
<feature type="chain" id="PRO_5013876662" description="Transporter" evidence="3">
    <location>
        <begin position="32"/>
        <end position="400"/>
    </location>
</feature>
<evidence type="ECO:0000313" key="5">
    <source>
        <dbReference type="Proteomes" id="UP000230002"/>
    </source>
</evidence>
<feature type="transmembrane region" description="Helical" evidence="2">
    <location>
        <begin position="304"/>
        <end position="328"/>
    </location>
</feature>
<comment type="caution">
    <text evidence="4">The sequence shown here is derived from an EMBL/GenBank/DDBJ whole genome shotgun (WGS) entry which is preliminary data.</text>
</comment>
<evidence type="ECO:0000256" key="1">
    <source>
        <dbReference type="SAM" id="MobiDB-lite"/>
    </source>
</evidence>
<dbReference type="EMBL" id="AYKW01000012">
    <property type="protein sequence ID" value="PIL32133.1"/>
    <property type="molecule type" value="Genomic_DNA"/>
</dbReference>
<keyword evidence="5" id="KW-1185">Reference proteome</keyword>
<keyword evidence="2" id="KW-1133">Transmembrane helix</keyword>
<name>A0A2G8SEF3_9APHY</name>
<dbReference type="Proteomes" id="UP000230002">
    <property type="component" value="Unassembled WGS sequence"/>
</dbReference>
<feature type="signal peptide" evidence="3">
    <location>
        <begin position="1"/>
        <end position="31"/>
    </location>
</feature>
<gene>
    <name evidence="4" type="ORF">GSI_06839</name>
</gene>
<dbReference type="OrthoDB" id="2756540at2759"/>
<feature type="compositionally biased region" description="Polar residues" evidence="1">
    <location>
        <begin position="156"/>
        <end position="177"/>
    </location>
</feature>
<keyword evidence="2" id="KW-0472">Membrane</keyword>
<evidence type="ECO:0000256" key="2">
    <source>
        <dbReference type="SAM" id="Phobius"/>
    </source>
</evidence>
<evidence type="ECO:0000256" key="3">
    <source>
        <dbReference type="SAM" id="SignalP"/>
    </source>
</evidence>
<protein>
    <recommendedName>
        <fullName evidence="6">Transporter</fullName>
    </recommendedName>
</protein>
<organism evidence="4 5">
    <name type="scientific">Ganoderma sinense ZZ0214-1</name>
    <dbReference type="NCBI Taxonomy" id="1077348"/>
    <lineage>
        <taxon>Eukaryota</taxon>
        <taxon>Fungi</taxon>
        <taxon>Dikarya</taxon>
        <taxon>Basidiomycota</taxon>
        <taxon>Agaricomycotina</taxon>
        <taxon>Agaricomycetes</taxon>
        <taxon>Polyporales</taxon>
        <taxon>Polyporaceae</taxon>
        <taxon>Ganoderma</taxon>
    </lineage>
</organism>
<keyword evidence="2" id="KW-0812">Transmembrane</keyword>
<dbReference type="STRING" id="1077348.A0A2G8SEF3"/>
<feature type="compositionally biased region" description="Low complexity" evidence="1">
    <location>
        <begin position="178"/>
        <end position="201"/>
    </location>
</feature>
<accession>A0A2G8SEF3</accession>
<feature type="compositionally biased region" description="Polar residues" evidence="1">
    <location>
        <begin position="202"/>
        <end position="240"/>
    </location>
</feature>
<evidence type="ECO:0008006" key="6">
    <source>
        <dbReference type="Google" id="ProtNLM"/>
    </source>
</evidence>